<sequence length="220" mass="24875">MTQDILTIPRPILWTFRRCPYAMRARMAVLSAGLEVELREIKLKNKPQAFLRASPSATVPNLQAGGLNLDESLDIMLWALGKSDPLGLLNMPSIGEALIAQNDGPFKAALDHTKYSDRYPDLDAQSERAQASNFIQSLETQLAKYPFLTGDRPTLADIAIFPFVRQFAHIDRAWFDAQHWPNVILWLDGFLQSADFQKTMVKFNVWKDGMRPNLFGHASE</sequence>
<dbReference type="EMBL" id="FOMW01000035">
    <property type="protein sequence ID" value="SFF23680.1"/>
    <property type="molecule type" value="Genomic_DNA"/>
</dbReference>
<dbReference type="GO" id="GO:0005737">
    <property type="term" value="C:cytoplasm"/>
    <property type="evidence" value="ECO:0007669"/>
    <property type="project" value="TreeGrafter"/>
</dbReference>
<evidence type="ECO:0000259" key="2">
    <source>
        <dbReference type="PROSITE" id="PS50405"/>
    </source>
</evidence>
<dbReference type="InterPro" id="IPR036282">
    <property type="entry name" value="Glutathione-S-Trfase_C_sf"/>
</dbReference>
<dbReference type="InterPro" id="IPR036249">
    <property type="entry name" value="Thioredoxin-like_sf"/>
</dbReference>
<dbReference type="PANTHER" id="PTHR43968:SF6">
    <property type="entry name" value="GLUTATHIONE S-TRANSFERASE OMEGA"/>
    <property type="match status" value="1"/>
</dbReference>
<dbReference type="GO" id="GO:0016740">
    <property type="term" value="F:transferase activity"/>
    <property type="evidence" value="ECO:0007669"/>
    <property type="project" value="UniProtKB-KW"/>
</dbReference>
<dbReference type="SUPFAM" id="SSF52833">
    <property type="entry name" value="Thioredoxin-like"/>
    <property type="match status" value="1"/>
</dbReference>
<feature type="domain" description="GST C-terminal" evidence="2">
    <location>
        <begin position="87"/>
        <end position="208"/>
    </location>
</feature>
<organism evidence="3 4">
    <name type="scientific">Sulfitobacter brevis</name>
    <dbReference type="NCBI Taxonomy" id="74348"/>
    <lineage>
        <taxon>Bacteria</taxon>
        <taxon>Pseudomonadati</taxon>
        <taxon>Pseudomonadota</taxon>
        <taxon>Alphaproteobacteria</taxon>
        <taxon>Rhodobacterales</taxon>
        <taxon>Roseobacteraceae</taxon>
        <taxon>Sulfitobacter</taxon>
    </lineage>
</organism>
<keyword evidence="3" id="KW-0808">Transferase</keyword>
<feature type="domain" description="GST N-terminal" evidence="1">
    <location>
        <begin position="9"/>
        <end position="87"/>
    </location>
</feature>
<proteinExistence type="predicted"/>
<dbReference type="Gene3D" id="3.40.30.10">
    <property type="entry name" value="Glutaredoxin"/>
    <property type="match status" value="1"/>
</dbReference>
<name>A0A1I2H2Q6_9RHOB</name>
<dbReference type="CDD" id="cd03196">
    <property type="entry name" value="GST_C_5"/>
    <property type="match status" value="1"/>
</dbReference>
<evidence type="ECO:0000313" key="3">
    <source>
        <dbReference type="EMBL" id="SFF23680.1"/>
    </source>
</evidence>
<dbReference type="Proteomes" id="UP000198977">
    <property type="component" value="Unassembled WGS sequence"/>
</dbReference>
<dbReference type="STRING" id="74348.SAMN04488523_13510"/>
<evidence type="ECO:0000259" key="1">
    <source>
        <dbReference type="PROSITE" id="PS50404"/>
    </source>
</evidence>
<dbReference type="PROSITE" id="PS50405">
    <property type="entry name" value="GST_CTER"/>
    <property type="match status" value="1"/>
</dbReference>
<dbReference type="SFLD" id="SFLDS00019">
    <property type="entry name" value="Glutathione_Transferase_(cytos"/>
    <property type="match status" value="1"/>
</dbReference>
<dbReference type="InterPro" id="IPR010987">
    <property type="entry name" value="Glutathione-S-Trfase_C-like"/>
</dbReference>
<dbReference type="InterPro" id="IPR040079">
    <property type="entry name" value="Glutathione_S-Trfase"/>
</dbReference>
<reference evidence="3 4" key="1">
    <citation type="submission" date="2016-10" db="EMBL/GenBank/DDBJ databases">
        <authorList>
            <person name="de Groot N.N."/>
        </authorList>
    </citation>
    <scope>NUCLEOTIDE SEQUENCE [LARGE SCALE GENOMIC DNA]</scope>
    <source>
        <strain evidence="3 4">DSM 11443</strain>
    </source>
</reference>
<dbReference type="SUPFAM" id="SSF47616">
    <property type="entry name" value="GST C-terminal domain-like"/>
    <property type="match status" value="1"/>
</dbReference>
<dbReference type="Pfam" id="PF13417">
    <property type="entry name" value="GST_N_3"/>
    <property type="match status" value="1"/>
</dbReference>
<gene>
    <name evidence="3" type="ORF">SAMN04488523_13510</name>
</gene>
<protein>
    <submittedName>
        <fullName evidence="3">Glutathione S-transferase</fullName>
    </submittedName>
</protein>
<dbReference type="InterPro" id="IPR004045">
    <property type="entry name" value="Glutathione_S-Trfase_N"/>
</dbReference>
<dbReference type="AlphaFoldDB" id="A0A1I2H2Q6"/>
<accession>A0A1I2H2Q6</accession>
<keyword evidence="4" id="KW-1185">Reference proteome</keyword>
<dbReference type="OrthoDB" id="9813092at2"/>
<dbReference type="InterPro" id="IPR050983">
    <property type="entry name" value="GST_Omega/HSP26"/>
</dbReference>
<dbReference type="Pfam" id="PF13410">
    <property type="entry name" value="GST_C_2"/>
    <property type="match status" value="1"/>
</dbReference>
<dbReference type="PROSITE" id="PS50404">
    <property type="entry name" value="GST_NTER"/>
    <property type="match status" value="1"/>
</dbReference>
<dbReference type="Gene3D" id="1.20.1050.10">
    <property type="match status" value="1"/>
</dbReference>
<evidence type="ECO:0000313" key="4">
    <source>
        <dbReference type="Proteomes" id="UP000198977"/>
    </source>
</evidence>
<dbReference type="RefSeq" id="WP_093925559.1">
    <property type="nucleotide sequence ID" value="NZ_FOMW01000035.1"/>
</dbReference>
<dbReference type="PANTHER" id="PTHR43968">
    <property type="match status" value="1"/>
</dbReference>